<evidence type="ECO:0000256" key="3">
    <source>
        <dbReference type="SAM" id="SignalP"/>
    </source>
</evidence>
<feature type="coiled-coil region" evidence="1">
    <location>
        <begin position="86"/>
        <end position="169"/>
    </location>
</feature>
<feature type="compositionally biased region" description="Low complexity" evidence="2">
    <location>
        <begin position="199"/>
        <end position="213"/>
    </location>
</feature>
<reference evidence="4 5" key="1">
    <citation type="journal article" date="2024" name="bioRxiv">
        <title>A reference genome for Trichogramma kaykai: A tiny desert-dwelling parasitoid wasp with competing sex-ratio distorters.</title>
        <authorList>
            <person name="Culotta J."/>
            <person name="Lindsey A.R."/>
        </authorList>
    </citation>
    <scope>NUCLEOTIDE SEQUENCE [LARGE SCALE GENOMIC DNA]</scope>
    <source>
        <strain evidence="4 5">KSX58</strain>
    </source>
</reference>
<keyword evidence="5" id="KW-1185">Reference proteome</keyword>
<dbReference type="EMBL" id="JBJJXI010000018">
    <property type="protein sequence ID" value="KAL3406874.1"/>
    <property type="molecule type" value="Genomic_DNA"/>
</dbReference>
<dbReference type="AlphaFoldDB" id="A0ABD2XPF5"/>
<keyword evidence="3" id="KW-0732">Signal</keyword>
<keyword evidence="1" id="KW-0175">Coiled coil</keyword>
<dbReference type="Proteomes" id="UP001627154">
    <property type="component" value="Unassembled WGS sequence"/>
</dbReference>
<evidence type="ECO:0000313" key="4">
    <source>
        <dbReference type="EMBL" id="KAL3406874.1"/>
    </source>
</evidence>
<name>A0ABD2XPF5_9HYME</name>
<feature type="signal peptide" evidence="3">
    <location>
        <begin position="1"/>
        <end position="19"/>
    </location>
</feature>
<feature type="compositionally biased region" description="Low complexity" evidence="2">
    <location>
        <begin position="270"/>
        <end position="289"/>
    </location>
</feature>
<evidence type="ECO:0000256" key="1">
    <source>
        <dbReference type="SAM" id="Coils"/>
    </source>
</evidence>
<feature type="region of interest" description="Disordered" evidence="2">
    <location>
        <begin position="189"/>
        <end position="213"/>
    </location>
</feature>
<proteinExistence type="predicted"/>
<evidence type="ECO:0000256" key="2">
    <source>
        <dbReference type="SAM" id="MobiDB-lite"/>
    </source>
</evidence>
<organism evidence="4 5">
    <name type="scientific">Trichogramma kaykai</name>
    <dbReference type="NCBI Taxonomy" id="54128"/>
    <lineage>
        <taxon>Eukaryota</taxon>
        <taxon>Metazoa</taxon>
        <taxon>Ecdysozoa</taxon>
        <taxon>Arthropoda</taxon>
        <taxon>Hexapoda</taxon>
        <taxon>Insecta</taxon>
        <taxon>Pterygota</taxon>
        <taxon>Neoptera</taxon>
        <taxon>Endopterygota</taxon>
        <taxon>Hymenoptera</taxon>
        <taxon>Apocrita</taxon>
        <taxon>Proctotrupomorpha</taxon>
        <taxon>Chalcidoidea</taxon>
        <taxon>Trichogrammatidae</taxon>
        <taxon>Trichogramma</taxon>
    </lineage>
</organism>
<comment type="caution">
    <text evidence="4">The sequence shown here is derived from an EMBL/GenBank/DDBJ whole genome shotgun (WGS) entry which is preliminary data.</text>
</comment>
<sequence length="566" mass="57323">MKFITAATLIVALASVASASPNVEDYRVYYPRLVVRQPAKMQVIQPQPRPQMTFADALSKFANDIAAATNRYNQSMKQQQLSQAQLQAQAQAKAQAKARAKALAQQKAQAEAKAIAVAQAEAEARAQSIAKSKAEREARAQAIAQAQSLAAAESRAKAVSEAKAKAVAEARAKAQALAESRAKAVSQAQAGNAQAKSDAQATSGAGGNAQATSNSAAQSLENINAVIHGNVNVQNGGQVAPPAEVGSASPSEELATGVAETQKLQQADSNGQANAQGGAANAQSTSNSASQSLSGINAIVHGNVNLVNGVNQGGSEGAANGGAGQGAGANAVSNSASQSLSGINAIVHGDVNVVNGGTTGGVVGAASSGAAEGDQGASAQQPGVEKPVPGDDTLQTDSVTPTVANVIVSGLVNLCVKELGVTVGNVDAQGVAEAVSHASSELHSLLDSILNFCQALQGREQLENPVALSGHLGQIKDNNVAPTEASKNNLLNLLGGLVTDGKPDQLAPECVCVTPKIELPEQQQPQVPVEQPQIPSQPEAQEVADIVFPDAIDPTVHKQKQPVLDA</sequence>
<feature type="chain" id="PRO_5044803861" evidence="3">
    <location>
        <begin position="20"/>
        <end position="566"/>
    </location>
</feature>
<evidence type="ECO:0000313" key="5">
    <source>
        <dbReference type="Proteomes" id="UP001627154"/>
    </source>
</evidence>
<protein>
    <submittedName>
        <fullName evidence="4">Uncharacterized protein</fullName>
    </submittedName>
</protein>
<gene>
    <name evidence="4" type="ORF">TKK_000996</name>
</gene>
<feature type="compositionally biased region" description="Low complexity" evidence="2">
    <location>
        <begin position="365"/>
        <end position="380"/>
    </location>
</feature>
<accession>A0ABD2XPF5</accession>
<feature type="region of interest" description="Disordered" evidence="2">
    <location>
        <begin position="234"/>
        <end position="289"/>
    </location>
</feature>
<feature type="region of interest" description="Disordered" evidence="2">
    <location>
        <begin position="365"/>
        <end position="397"/>
    </location>
</feature>